<proteinExistence type="inferred from homology"/>
<dbReference type="EMBL" id="MNCJ02000331">
    <property type="protein sequence ID" value="KAF5762011.1"/>
    <property type="molecule type" value="Genomic_DNA"/>
</dbReference>
<comment type="similarity">
    <text evidence="1">Belongs to the inositol polyphosphate 5-phosphatase family.</text>
</comment>
<dbReference type="EMBL" id="CM007905">
    <property type="protein sequence ID" value="OTF92945.1"/>
    <property type="molecule type" value="Genomic_DNA"/>
</dbReference>
<evidence type="ECO:0000256" key="2">
    <source>
        <dbReference type="ARBA" id="ARBA00022801"/>
    </source>
</evidence>
<dbReference type="Gene3D" id="3.60.10.10">
    <property type="entry name" value="Endonuclease/exonuclease/phosphatase"/>
    <property type="match status" value="1"/>
</dbReference>
<evidence type="ECO:0000313" key="4">
    <source>
        <dbReference type="EMBL" id="KAF5762011.1"/>
    </source>
</evidence>
<evidence type="ECO:0000313" key="5">
    <source>
        <dbReference type="EMBL" id="OTF92945.1"/>
    </source>
</evidence>
<dbReference type="STRING" id="4232.A0A251S2L3"/>
<dbReference type="GO" id="GO:0004527">
    <property type="term" value="F:exonuclease activity"/>
    <property type="evidence" value="ECO:0007669"/>
    <property type="project" value="UniProtKB-KW"/>
</dbReference>
<dbReference type="GO" id="GO:0004439">
    <property type="term" value="F:phosphatidylinositol-4,5-bisphosphate 5-phosphatase activity"/>
    <property type="evidence" value="ECO:0000318"/>
    <property type="project" value="GO_Central"/>
</dbReference>
<keyword evidence="5" id="KW-0540">Nuclease</keyword>
<dbReference type="InterPro" id="IPR000300">
    <property type="entry name" value="IPPc"/>
</dbReference>
<sequence length="447" mass="50953">MWPRLVASKLLKKTLGSNNFVADIPGNTNSFLDLPTLDLEPVPSPKIVLTDHHDTRKFKVFVSTWNVGGVAPTEDINIDELLDTCNTTCDIYVLGFQEVVPLKASNVLGPDKKKISTKWNSLIRKALNKKSYNPYNKTNSLSKKQQLVIKGKKSDIESSMIQPEFRCVVSKQMVGIMISVWVRSDLLPFFRNPSVSCVGCGIMGCLGNKGSVSVRFQFHETSFCFVCCHLASGGREGDERTRNSNVAEILSRTCFPTTIGPSLDLPKKILDHDRVVLLGDLNYRISLPERETRLLVNRKDWNTLLENDQLRMELMDGQAFENWHEGTINFAPTYKYQLNNDEYYGSGHIGTKGKKNRAPAWCDRIIWTGEGLKQLLYTRSETRLSDHRPVKSMFSTEVKVSRMRYQSFCYSDRFGRRPNTNLDFHSDDEYTSHSDRLSFHVKNKMTP</sequence>
<evidence type="ECO:0000259" key="3">
    <source>
        <dbReference type="SMART" id="SM00128"/>
    </source>
</evidence>
<reference evidence="4" key="3">
    <citation type="submission" date="2020-06" db="EMBL/GenBank/DDBJ databases">
        <title>Helianthus annuus Genome sequencing and assembly Release 2.</title>
        <authorList>
            <person name="Gouzy J."/>
            <person name="Langlade N."/>
            <person name="Munos S."/>
        </authorList>
    </citation>
    <scope>NUCLEOTIDE SEQUENCE</scope>
    <source>
        <tissue evidence="4">Leaves</tissue>
    </source>
</reference>
<accession>A0A251S2L3</accession>
<dbReference type="GO" id="GO:0004445">
    <property type="term" value="F:inositol-polyphosphate 5-phosphatase activity"/>
    <property type="evidence" value="ECO:0007669"/>
    <property type="project" value="InterPro"/>
</dbReference>
<dbReference type="InterPro" id="IPR036691">
    <property type="entry name" value="Endo/exonu/phosph_ase_sf"/>
</dbReference>
<feature type="domain" description="Inositol polyphosphate-related phosphatase" evidence="3">
    <location>
        <begin position="56"/>
        <end position="402"/>
    </location>
</feature>
<keyword evidence="2" id="KW-0378">Hydrolase</keyword>
<gene>
    <name evidence="5" type="ORF">HannXRQ_Chr16g0527531</name>
    <name evidence="4" type="ORF">HanXRQr2_Chr16g0771901</name>
</gene>
<keyword evidence="5" id="KW-0269">Exonuclease</keyword>
<dbReference type="FunFam" id="3.60.10.10:FF:000053">
    <property type="entry name" value="Type IV inositol polyphosphate 5-phosphatase 9"/>
    <property type="match status" value="1"/>
</dbReference>
<dbReference type="GO" id="GO:0004519">
    <property type="term" value="F:endonuclease activity"/>
    <property type="evidence" value="ECO:0007669"/>
    <property type="project" value="UniProtKB-KW"/>
</dbReference>
<dbReference type="PANTHER" id="PTHR45666">
    <property type="entry name" value="TYPE IV INOSITOL POLYPHOSPHATE 5-PHOSPHATASE 9"/>
    <property type="match status" value="1"/>
</dbReference>
<reference evidence="4 6" key="1">
    <citation type="journal article" date="2017" name="Nature">
        <title>The sunflower genome provides insights into oil metabolism, flowering and Asterid evolution.</title>
        <authorList>
            <person name="Badouin H."/>
            <person name="Gouzy J."/>
            <person name="Grassa C.J."/>
            <person name="Murat F."/>
            <person name="Staton S.E."/>
            <person name="Cottret L."/>
            <person name="Lelandais-Briere C."/>
            <person name="Owens G.L."/>
            <person name="Carrere S."/>
            <person name="Mayjonade B."/>
            <person name="Legrand L."/>
            <person name="Gill N."/>
            <person name="Kane N.C."/>
            <person name="Bowers J.E."/>
            <person name="Hubner S."/>
            <person name="Bellec A."/>
            <person name="Berard A."/>
            <person name="Berges H."/>
            <person name="Blanchet N."/>
            <person name="Boniface M.C."/>
            <person name="Brunel D."/>
            <person name="Catrice O."/>
            <person name="Chaidir N."/>
            <person name="Claudel C."/>
            <person name="Donnadieu C."/>
            <person name="Faraut T."/>
            <person name="Fievet G."/>
            <person name="Helmstetter N."/>
            <person name="King M."/>
            <person name="Knapp S.J."/>
            <person name="Lai Z."/>
            <person name="Le Paslier M.C."/>
            <person name="Lippi Y."/>
            <person name="Lorenzon L."/>
            <person name="Mandel J.R."/>
            <person name="Marage G."/>
            <person name="Marchand G."/>
            <person name="Marquand E."/>
            <person name="Bret-Mestries E."/>
            <person name="Morien E."/>
            <person name="Nambeesan S."/>
            <person name="Nguyen T."/>
            <person name="Pegot-Espagnet P."/>
            <person name="Pouilly N."/>
            <person name="Raftis F."/>
            <person name="Sallet E."/>
            <person name="Schiex T."/>
            <person name="Thomas J."/>
            <person name="Vandecasteele C."/>
            <person name="Vares D."/>
            <person name="Vear F."/>
            <person name="Vautrin S."/>
            <person name="Crespi M."/>
            <person name="Mangin B."/>
            <person name="Burke J.M."/>
            <person name="Salse J."/>
            <person name="Munos S."/>
            <person name="Vincourt P."/>
            <person name="Rieseberg L.H."/>
            <person name="Langlade N.B."/>
        </authorList>
    </citation>
    <scope>NUCLEOTIDE SEQUENCE [LARGE SCALE GENOMIC DNA]</scope>
    <source>
        <strain evidence="6">cv. SF193</strain>
        <tissue evidence="4">Leaves</tissue>
    </source>
</reference>
<keyword evidence="5" id="KW-0255">Endonuclease</keyword>
<dbReference type="GO" id="GO:0046856">
    <property type="term" value="P:phosphatidylinositol dephosphorylation"/>
    <property type="evidence" value="ECO:0000318"/>
    <property type="project" value="GO_Central"/>
</dbReference>
<dbReference type="InterPro" id="IPR045849">
    <property type="entry name" value="IP5P_plant"/>
</dbReference>
<dbReference type="Gramene" id="mRNA:HanXRQr2_Chr16g0771901">
    <property type="protein sequence ID" value="mRNA:HanXRQr2_Chr16g0771901"/>
    <property type="gene ID" value="HanXRQr2_Chr16g0771901"/>
</dbReference>
<keyword evidence="6" id="KW-1185">Reference proteome</keyword>
<dbReference type="Pfam" id="PF22669">
    <property type="entry name" value="Exo_endo_phos2"/>
    <property type="match status" value="1"/>
</dbReference>
<dbReference type="GO" id="GO:0034485">
    <property type="term" value="F:phosphatidylinositol-3,4,5-trisphosphate 5-phosphatase activity"/>
    <property type="evidence" value="ECO:0000318"/>
    <property type="project" value="GO_Central"/>
</dbReference>
<dbReference type="InParanoid" id="A0A251S2L3"/>
<name>A0A251S2L3_HELAN</name>
<dbReference type="FunCoup" id="A0A251S2L3">
    <property type="interactions" value="2750"/>
</dbReference>
<dbReference type="SUPFAM" id="SSF56219">
    <property type="entry name" value="DNase I-like"/>
    <property type="match status" value="1"/>
</dbReference>
<protein>
    <submittedName>
        <fullName evidence="4 5">Endonuclease/exonuclease/phosphatase</fullName>
    </submittedName>
</protein>
<dbReference type="AlphaFoldDB" id="A0A251S2L3"/>
<dbReference type="OMA" id="AREYRCV"/>
<evidence type="ECO:0000256" key="1">
    <source>
        <dbReference type="ARBA" id="ARBA00010768"/>
    </source>
</evidence>
<evidence type="ECO:0000313" key="6">
    <source>
        <dbReference type="Proteomes" id="UP000215914"/>
    </source>
</evidence>
<dbReference type="SMART" id="SM00128">
    <property type="entry name" value="IPPc"/>
    <property type="match status" value="1"/>
</dbReference>
<dbReference type="Proteomes" id="UP000215914">
    <property type="component" value="Chromosome 16"/>
</dbReference>
<dbReference type="PANTHER" id="PTHR45666:SF18">
    <property type="entry name" value="TYPE IV INOSITOL POLYPHOSPHATE 5-PHOSPHATASE 9"/>
    <property type="match status" value="1"/>
</dbReference>
<organism evidence="5 6">
    <name type="scientific">Helianthus annuus</name>
    <name type="common">Common sunflower</name>
    <dbReference type="NCBI Taxonomy" id="4232"/>
    <lineage>
        <taxon>Eukaryota</taxon>
        <taxon>Viridiplantae</taxon>
        <taxon>Streptophyta</taxon>
        <taxon>Embryophyta</taxon>
        <taxon>Tracheophyta</taxon>
        <taxon>Spermatophyta</taxon>
        <taxon>Magnoliopsida</taxon>
        <taxon>eudicotyledons</taxon>
        <taxon>Gunneridae</taxon>
        <taxon>Pentapetalae</taxon>
        <taxon>asterids</taxon>
        <taxon>campanulids</taxon>
        <taxon>Asterales</taxon>
        <taxon>Asteraceae</taxon>
        <taxon>Asteroideae</taxon>
        <taxon>Heliantheae alliance</taxon>
        <taxon>Heliantheae</taxon>
        <taxon>Helianthus</taxon>
    </lineage>
</organism>
<reference evidence="5" key="2">
    <citation type="submission" date="2017-02" db="EMBL/GenBank/DDBJ databases">
        <title>Sunflower complete genome.</title>
        <authorList>
            <person name="Langlade N."/>
            <person name="Munos S."/>
        </authorList>
    </citation>
    <scope>NUCLEOTIDE SEQUENCE [LARGE SCALE GENOMIC DNA]</scope>
    <source>
        <tissue evidence="5">Leaves</tissue>
    </source>
</reference>